<dbReference type="GO" id="GO:0005672">
    <property type="term" value="C:transcription factor TFIIA complex"/>
    <property type="evidence" value="ECO:0007669"/>
    <property type="project" value="InterPro"/>
</dbReference>
<protein>
    <submittedName>
        <fullName evidence="6">Uncharacterized protein</fullName>
    </submittedName>
</protein>
<sequence length="387" mass="41056">MNNTQRTGSPNINRTSSPASMAHSRAASRTNSIGASSLNPNATNNTNVQVKTEPNDRFLPGSSTSGTNAQAAYPGYNPTMPNIPHLQMPPNMNMQGIPNLNSFPGISNHMNAINAYSAGRGVPGYTGGAGPGPADARNILMLPRGAAPYNPSVTNGTNKMPQVDGSWDEEPKTRQAKRQELAKRYPWMAEAQIHNLVAREERMPQVDGPTPATPPVPPLNLLPPLNLNNVPSGSGMNRDGAPPPLTLPPLNLPMASGSSQGGGRALHPSLMNNSGSNSADVKRPSPPSSLNSSLSNSANAGPSSSFARNPNVPALASEDINSDLDDSEDEEGPQEQPGSDPDADVTYCTYDKVTRVKTKWKVVFRDGMVHANGKDYLFGRCTGEFDW</sequence>
<dbReference type="Gene3D" id="2.30.18.10">
    <property type="entry name" value="Transcription factor IIA (TFIIA), beta-barrel domain"/>
    <property type="match status" value="1"/>
</dbReference>
<feature type="compositionally biased region" description="Pro residues" evidence="5">
    <location>
        <begin position="211"/>
        <end position="221"/>
    </location>
</feature>
<dbReference type="Proteomes" id="UP000054097">
    <property type="component" value="Unassembled WGS sequence"/>
</dbReference>
<feature type="compositionally biased region" description="Low complexity" evidence="5">
    <location>
        <begin position="288"/>
        <end position="305"/>
    </location>
</feature>
<keyword evidence="3" id="KW-0804">Transcription</keyword>
<keyword evidence="7" id="KW-1185">Reference proteome</keyword>
<feature type="compositionally biased region" description="Low complexity" evidence="5">
    <location>
        <begin position="222"/>
        <end position="231"/>
    </location>
</feature>
<feature type="region of interest" description="Disordered" evidence="5">
    <location>
        <begin position="149"/>
        <end position="177"/>
    </location>
</feature>
<reference evidence="6 7" key="1">
    <citation type="submission" date="2014-04" db="EMBL/GenBank/DDBJ databases">
        <authorList>
            <consortium name="DOE Joint Genome Institute"/>
            <person name="Kuo A."/>
            <person name="Zuccaro A."/>
            <person name="Kohler A."/>
            <person name="Nagy L.G."/>
            <person name="Floudas D."/>
            <person name="Copeland A."/>
            <person name="Barry K.W."/>
            <person name="Cichocki N."/>
            <person name="Veneault-Fourrey C."/>
            <person name="LaButti K."/>
            <person name="Lindquist E.A."/>
            <person name="Lipzen A."/>
            <person name="Lundell T."/>
            <person name="Morin E."/>
            <person name="Murat C."/>
            <person name="Sun H."/>
            <person name="Tunlid A."/>
            <person name="Henrissat B."/>
            <person name="Grigoriev I.V."/>
            <person name="Hibbett D.S."/>
            <person name="Martin F."/>
            <person name="Nordberg H.P."/>
            <person name="Cantor M.N."/>
            <person name="Hua S.X."/>
        </authorList>
    </citation>
    <scope>NUCLEOTIDE SEQUENCE [LARGE SCALE GENOMIC DNA]</scope>
    <source>
        <strain evidence="6 7">MAFF 305830</strain>
    </source>
</reference>
<evidence type="ECO:0000313" key="6">
    <source>
        <dbReference type="EMBL" id="KIM31546.1"/>
    </source>
</evidence>
<dbReference type="PANTHER" id="PTHR12694">
    <property type="entry name" value="TRANSCRIPTION INITIATION FACTOR IIA SUBUNIT 1"/>
    <property type="match status" value="1"/>
</dbReference>
<feature type="compositionally biased region" description="Polar residues" evidence="5">
    <location>
        <begin position="27"/>
        <end position="52"/>
    </location>
</feature>
<dbReference type="SMART" id="SM01371">
    <property type="entry name" value="TFIIA"/>
    <property type="match status" value="1"/>
</dbReference>
<evidence type="ECO:0000256" key="4">
    <source>
        <dbReference type="ARBA" id="ARBA00023242"/>
    </source>
</evidence>
<dbReference type="EMBL" id="KN824282">
    <property type="protein sequence ID" value="KIM31546.1"/>
    <property type="molecule type" value="Genomic_DNA"/>
</dbReference>
<evidence type="ECO:0000256" key="2">
    <source>
        <dbReference type="ARBA" id="ARBA00010059"/>
    </source>
</evidence>
<proteinExistence type="inferred from homology"/>
<dbReference type="STRING" id="933852.A0A0C3BJ68"/>
<evidence type="ECO:0000256" key="1">
    <source>
        <dbReference type="ARBA" id="ARBA00004123"/>
    </source>
</evidence>
<dbReference type="HOGENOM" id="CLU_045285_0_0_1"/>
<dbReference type="CDD" id="cd07976">
    <property type="entry name" value="TFIIA_alpha_beta_like"/>
    <property type="match status" value="1"/>
</dbReference>
<dbReference type="Pfam" id="PF03153">
    <property type="entry name" value="TFIIA"/>
    <property type="match status" value="1"/>
</dbReference>
<feature type="compositionally biased region" description="Polar residues" evidence="5">
    <location>
        <begin position="151"/>
        <end position="160"/>
    </location>
</feature>
<dbReference type="PANTHER" id="PTHR12694:SF8">
    <property type="entry name" value="TRANSCRIPTION INITIATION FACTOR IIA SUBUNIT 1"/>
    <property type="match status" value="1"/>
</dbReference>
<dbReference type="GO" id="GO:0006367">
    <property type="term" value="P:transcription initiation at RNA polymerase II promoter"/>
    <property type="evidence" value="ECO:0007669"/>
    <property type="project" value="InterPro"/>
</dbReference>
<feature type="region of interest" description="Disordered" evidence="5">
    <location>
        <begin position="1"/>
        <end position="73"/>
    </location>
</feature>
<dbReference type="OrthoDB" id="6275927at2759"/>
<name>A0A0C3BJ68_SERVB</name>
<dbReference type="AlphaFoldDB" id="A0A0C3BJ68"/>
<reference evidence="7" key="2">
    <citation type="submission" date="2015-01" db="EMBL/GenBank/DDBJ databases">
        <title>Evolutionary Origins and Diversification of the Mycorrhizal Mutualists.</title>
        <authorList>
            <consortium name="DOE Joint Genome Institute"/>
            <consortium name="Mycorrhizal Genomics Consortium"/>
            <person name="Kohler A."/>
            <person name="Kuo A."/>
            <person name="Nagy L.G."/>
            <person name="Floudas D."/>
            <person name="Copeland A."/>
            <person name="Barry K.W."/>
            <person name="Cichocki N."/>
            <person name="Veneault-Fourrey C."/>
            <person name="LaButti K."/>
            <person name="Lindquist E.A."/>
            <person name="Lipzen A."/>
            <person name="Lundell T."/>
            <person name="Morin E."/>
            <person name="Murat C."/>
            <person name="Riley R."/>
            <person name="Ohm R."/>
            <person name="Sun H."/>
            <person name="Tunlid A."/>
            <person name="Henrissat B."/>
            <person name="Grigoriev I.V."/>
            <person name="Hibbett D.S."/>
            <person name="Martin F."/>
        </authorList>
    </citation>
    <scope>NUCLEOTIDE SEQUENCE [LARGE SCALE GENOMIC DNA]</scope>
    <source>
        <strain evidence="7">MAFF 305830</strain>
    </source>
</reference>
<evidence type="ECO:0000256" key="5">
    <source>
        <dbReference type="SAM" id="MobiDB-lite"/>
    </source>
</evidence>
<accession>A0A0C3BJ68</accession>
<comment type="subcellular location">
    <subcellularLocation>
        <location evidence="1">Nucleus</location>
    </subcellularLocation>
</comment>
<feature type="compositionally biased region" description="Polar residues" evidence="5">
    <location>
        <begin position="61"/>
        <end position="70"/>
    </location>
</feature>
<organism evidence="6 7">
    <name type="scientific">Serendipita vermifera MAFF 305830</name>
    <dbReference type="NCBI Taxonomy" id="933852"/>
    <lineage>
        <taxon>Eukaryota</taxon>
        <taxon>Fungi</taxon>
        <taxon>Dikarya</taxon>
        <taxon>Basidiomycota</taxon>
        <taxon>Agaricomycotina</taxon>
        <taxon>Agaricomycetes</taxon>
        <taxon>Sebacinales</taxon>
        <taxon>Serendipitaceae</taxon>
        <taxon>Serendipita</taxon>
    </lineage>
</organism>
<feature type="compositionally biased region" description="Polar residues" evidence="5">
    <location>
        <begin position="1"/>
        <end position="19"/>
    </location>
</feature>
<dbReference type="InterPro" id="IPR004855">
    <property type="entry name" value="TFIIA_asu/bsu"/>
</dbReference>
<gene>
    <name evidence="6" type="ORF">M408DRAFT_327720</name>
</gene>
<evidence type="ECO:0000256" key="3">
    <source>
        <dbReference type="ARBA" id="ARBA00023163"/>
    </source>
</evidence>
<dbReference type="SUPFAM" id="SSF50784">
    <property type="entry name" value="Transcription factor IIA (TFIIA), beta-barrel domain"/>
    <property type="match status" value="1"/>
</dbReference>
<evidence type="ECO:0000313" key="7">
    <source>
        <dbReference type="Proteomes" id="UP000054097"/>
    </source>
</evidence>
<feature type="compositionally biased region" description="Pro residues" evidence="5">
    <location>
        <begin position="241"/>
        <end position="251"/>
    </location>
</feature>
<comment type="similarity">
    <text evidence="2">Belongs to the TFIIA subunit 1 family.</text>
</comment>
<feature type="compositionally biased region" description="Polar residues" evidence="5">
    <location>
        <begin position="270"/>
        <end position="279"/>
    </location>
</feature>
<dbReference type="InterPro" id="IPR009088">
    <property type="entry name" value="TFIIA_b-brl"/>
</dbReference>
<feature type="region of interest" description="Disordered" evidence="5">
    <location>
        <begin position="203"/>
        <end position="346"/>
    </location>
</feature>
<feature type="compositionally biased region" description="Acidic residues" evidence="5">
    <location>
        <begin position="320"/>
        <end position="333"/>
    </location>
</feature>
<keyword evidence="4" id="KW-0539">Nucleus</keyword>